<organism evidence="13 14">
    <name type="scientific">Candidula unifasciata</name>
    <dbReference type="NCBI Taxonomy" id="100452"/>
    <lineage>
        <taxon>Eukaryota</taxon>
        <taxon>Metazoa</taxon>
        <taxon>Spiralia</taxon>
        <taxon>Lophotrochozoa</taxon>
        <taxon>Mollusca</taxon>
        <taxon>Gastropoda</taxon>
        <taxon>Heterobranchia</taxon>
        <taxon>Euthyneura</taxon>
        <taxon>Panpulmonata</taxon>
        <taxon>Eupulmonata</taxon>
        <taxon>Stylommatophora</taxon>
        <taxon>Helicina</taxon>
        <taxon>Helicoidea</taxon>
        <taxon>Geomitridae</taxon>
        <taxon>Candidula</taxon>
    </lineage>
</organism>
<evidence type="ECO:0000256" key="5">
    <source>
        <dbReference type="ARBA" id="ARBA00022617"/>
    </source>
</evidence>
<evidence type="ECO:0000256" key="2">
    <source>
        <dbReference type="ARBA" id="ARBA00001970"/>
    </source>
</evidence>
<dbReference type="SUPFAM" id="SSF56512">
    <property type="entry name" value="Nitric oxide (NO) synthase oxygenase domain"/>
    <property type="match status" value="1"/>
</dbReference>
<dbReference type="Proteomes" id="UP000678393">
    <property type="component" value="Unassembled WGS sequence"/>
</dbReference>
<keyword evidence="9" id="KW-0112">Calmodulin-binding</keyword>
<dbReference type="AlphaFoldDB" id="A0A8S3ZKT8"/>
<evidence type="ECO:0000313" key="14">
    <source>
        <dbReference type="Proteomes" id="UP000678393"/>
    </source>
</evidence>
<keyword evidence="11" id="KW-0408">Iron</keyword>
<dbReference type="GO" id="GO:0046872">
    <property type="term" value="F:metal ion binding"/>
    <property type="evidence" value="ECO:0007669"/>
    <property type="project" value="UniProtKB-KW"/>
</dbReference>
<evidence type="ECO:0000256" key="10">
    <source>
        <dbReference type="ARBA" id="ARBA00023002"/>
    </source>
</evidence>
<dbReference type="InterPro" id="IPR004030">
    <property type="entry name" value="NOS_N"/>
</dbReference>
<dbReference type="OrthoDB" id="2153534at2759"/>
<dbReference type="Gene3D" id="3.90.440.10">
    <property type="entry name" value="Nitric Oxide Synthase,Heme Domain,Chain A domain 2"/>
    <property type="match status" value="1"/>
</dbReference>
<gene>
    <name evidence="13" type="ORF">CUNI_LOCUS15641</name>
</gene>
<dbReference type="EMBL" id="CAJHNH020003835">
    <property type="protein sequence ID" value="CAG5130083.1"/>
    <property type="molecule type" value="Genomic_DNA"/>
</dbReference>
<proteinExistence type="inferred from homology"/>
<keyword evidence="6" id="KW-0285">Flavoprotein</keyword>
<evidence type="ECO:0000256" key="1">
    <source>
        <dbReference type="ARBA" id="ARBA00001917"/>
    </source>
</evidence>
<accession>A0A8S3ZKT8</accession>
<evidence type="ECO:0000256" key="9">
    <source>
        <dbReference type="ARBA" id="ARBA00022860"/>
    </source>
</evidence>
<feature type="domain" description="Nitric oxide synthase (NOS)" evidence="12">
    <location>
        <begin position="2"/>
        <end position="105"/>
    </location>
</feature>
<evidence type="ECO:0000313" key="13">
    <source>
        <dbReference type="EMBL" id="CAG5130083.1"/>
    </source>
</evidence>
<feature type="non-terminal residue" evidence="13">
    <location>
        <position position="105"/>
    </location>
</feature>
<keyword evidence="14" id="KW-1185">Reference proteome</keyword>
<keyword evidence="6" id="KW-0288">FMN</keyword>
<evidence type="ECO:0000259" key="12">
    <source>
        <dbReference type="Pfam" id="PF02898"/>
    </source>
</evidence>
<comment type="cofactor">
    <cofactor evidence="2">
        <name>heme b</name>
        <dbReference type="ChEBI" id="CHEBI:60344"/>
    </cofactor>
</comment>
<evidence type="ECO:0000256" key="3">
    <source>
        <dbReference type="ARBA" id="ARBA00006267"/>
    </source>
</evidence>
<dbReference type="PANTHER" id="PTHR43410">
    <property type="entry name" value="NITRIC OXIDE SYNTHASE OXYGENASE"/>
    <property type="match status" value="1"/>
</dbReference>
<keyword evidence="7" id="KW-0479">Metal-binding</keyword>
<dbReference type="InterPro" id="IPR050607">
    <property type="entry name" value="NOS"/>
</dbReference>
<comment type="cofactor">
    <cofactor evidence="1">
        <name>FMN</name>
        <dbReference type="ChEBI" id="CHEBI:58210"/>
    </cofactor>
</comment>
<dbReference type="GO" id="GO:0004517">
    <property type="term" value="F:nitric-oxide synthase activity"/>
    <property type="evidence" value="ECO:0007669"/>
    <property type="project" value="UniProtKB-EC"/>
</dbReference>
<feature type="non-terminal residue" evidence="13">
    <location>
        <position position="1"/>
    </location>
</feature>
<dbReference type="PANTHER" id="PTHR43410:SF1">
    <property type="entry name" value="NITRIC OXIDE SYNTHASE"/>
    <property type="match status" value="1"/>
</dbReference>
<keyword evidence="5" id="KW-0349">Heme</keyword>
<dbReference type="InterPro" id="IPR044940">
    <property type="entry name" value="NOS_dom_2"/>
</dbReference>
<evidence type="ECO:0000256" key="4">
    <source>
        <dbReference type="ARBA" id="ARBA00012989"/>
    </source>
</evidence>
<keyword evidence="10" id="KW-0560">Oxidoreductase</keyword>
<comment type="similarity">
    <text evidence="3">Belongs to the NOS family.</text>
</comment>
<evidence type="ECO:0000256" key="8">
    <source>
        <dbReference type="ARBA" id="ARBA00022857"/>
    </source>
</evidence>
<dbReference type="Gene3D" id="3.90.1230.10">
    <property type="entry name" value="Nitric Oxide Synthase, Chain A, domain 3"/>
    <property type="match status" value="2"/>
</dbReference>
<comment type="caution">
    <text evidence="13">The sequence shown here is derived from an EMBL/GenBank/DDBJ whole genome shotgun (WGS) entry which is preliminary data.</text>
</comment>
<dbReference type="GO" id="GO:0005516">
    <property type="term" value="F:calmodulin binding"/>
    <property type="evidence" value="ECO:0007669"/>
    <property type="project" value="UniProtKB-KW"/>
</dbReference>
<dbReference type="GO" id="GO:0006809">
    <property type="term" value="P:nitric oxide biosynthetic process"/>
    <property type="evidence" value="ECO:0007669"/>
    <property type="project" value="InterPro"/>
</dbReference>
<evidence type="ECO:0000256" key="11">
    <source>
        <dbReference type="ARBA" id="ARBA00023004"/>
    </source>
</evidence>
<keyword evidence="8" id="KW-0521">NADP</keyword>
<evidence type="ECO:0000256" key="7">
    <source>
        <dbReference type="ARBA" id="ARBA00022723"/>
    </source>
</evidence>
<dbReference type="EC" id="1.14.13.39" evidence="4"/>
<dbReference type="InterPro" id="IPR044944">
    <property type="entry name" value="NOS_dom_3"/>
</dbReference>
<evidence type="ECO:0000256" key="6">
    <source>
        <dbReference type="ARBA" id="ARBA00022643"/>
    </source>
</evidence>
<dbReference type="Pfam" id="PF02898">
    <property type="entry name" value="NO_synthase"/>
    <property type="match status" value="1"/>
</dbReference>
<sequence>QCIKIGWKPKYGQFDILPLVLSAAGSDPEWFEIPHDLVLEVNMKHPKYPWFADLGLKWYALPAVSGMLFDCGGLEFPACPFNGWYMGTEIGARDFCDPNRYNMLE</sequence>
<name>A0A8S3ZKT8_9EUPU</name>
<dbReference type="InterPro" id="IPR036119">
    <property type="entry name" value="NOS_N_sf"/>
</dbReference>
<reference evidence="13" key="1">
    <citation type="submission" date="2021-04" db="EMBL/GenBank/DDBJ databases">
        <authorList>
            <consortium name="Molecular Ecology Group"/>
        </authorList>
    </citation>
    <scope>NUCLEOTIDE SEQUENCE</scope>
</reference>
<protein>
    <recommendedName>
        <fullName evidence="4">nitric-oxide synthase (NADPH)</fullName>
        <ecNumber evidence="4">1.14.13.39</ecNumber>
    </recommendedName>
</protein>